<comment type="caution">
    <text evidence="2">The sequence shown here is derived from an EMBL/GenBank/DDBJ whole genome shotgun (WGS) entry which is preliminary data.</text>
</comment>
<dbReference type="EMBL" id="JACHXU010000011">
    <property type="protein sequence ID" value="MBB3207607.1"/>
    <property type="molecule type" value="Genomic_DNA"/>
</dbReference>
<feature type="compositionally biased region" description="Low complexity" evidence="1">
    <location>
        <begin position="55"/>
        <end position="75"/>
    </location>
</feature>
<sequence length="263" mass="27581">MNGFFCVPMKACERFEIGKLVFAGLMVLVTLCGTVGAQSPSIDSRANESPSADEPGVGPPAAVSPVLTQSSVPSESPTPPSQPAEIPASGDVPLSDIPEPISPTPDPDAAEMILKTLKGETPPAAPGVLSDVLDVIRSQGSVLDGSSLDIDVNAPLIEPPVASRGASDFAPSSLYGSPPTQTASSFVETAESLLRSARMLESLAPMLEVPAGREHVPAGREPILPSHSFRHESVHSVTELVRRMRLQATQLLLREFPDAIQPR</sequence>
<proteinExistence type="predicted"/>
<organism evidence="2 3">
    <name type="scientific">Aporhodopirellula rubra</name>
    <dbReference type="NCBI Taxonomy" id="980271"/>
    <lineage>
        <taxon>Bacteria</taxon>
        <taxon>Pseudomonadati</taxon>
        <taxon>Planctomycetota</taxon>
        <taxon>Planctomycetia</taxon>
        <taxon>Pirellulales</taxon>
        <taxon>Pirellulaceae</taxon>
        <taxon>Aporhodopirellula</taxon>
    </lineage>
</organism>
<evidence type="ECO:0000313" key="3">
    <source>
        <dbReference type="Proteomes" id="UP000536179"/>
    </source>
</evidence>
<feature type="compositionally biased region" description="Polar residues" evidence="1">
    <location>
        <begin position="39"/>
        <end position="50"/>
    </location>
</feature>
<evidence type="ECO:0000256" key="1">
    <source>
        <dbReference type="SAM" id="MobiDB-lite"/>
    </source>
</evidence>
<dbReference type="RefSeq" id="WP_184305921.1">
    <property type="nucleotide sequence ID" value="NZ_JACHXU010000011.1"/>
</dbReference>
<evidence type="ECO:0000313" key="2">
    <source>
        <dbReference type="EMBL" id="MBB3207607.1"/>
    </source>
</evidence>
<feature type="region of interest" description="Disordered" evidence="1">
    <location>
        <begin position="39"/>
        <end position="108"/>
    </location>
</feature>
<reference evidence="2 3" key="1">
    <citation type="submission" date="2020-08" db="EMBL/GenBank/DDBJ databases">
        <title>Genomic Encyclopedia of Type Strains, Phase III (KMG-III): the genomes of soil and plant-associated and newly described type strains.</title>
        <authorList>
            <person name="Whitman W."/>
        </authorList>
    </citation>
    <scope>NUCLEOTIDE SEQUENCE [LARGE SCALE GENOMIC DNA]</scope>
    <source>
        <strain evidence="2 3">CECT 8075</strain>
    </source>
</reference>
<dbReference type="Proteomes" id="UP000536179">
    <property type="component" value="Unassembled WGS sequence"/>
</dbReference>
<gene>
    <name evidence="2" type="ORF">FHS27_003432</name>
</gene>
<keyword evidence="3" id="KW-1185">Reference proteome</keyword>
<name>A0A7W5H5L1_9BACT</name>
<accession>A0A7W5H5L1</accession>
<protein>
    <submittedName>
        <fullName evidence="2">Uncharacterized protein</fullName>
    </submittedName>
</protein>
<dbReference type="AlphaFoldDB" id="A0A7W5H5L1"/>